<reference evidence="1 2" key="1">
    <citation type="submission" date="2017-06" db="EMBL/GenBank/DDBJ databases">
        <title>Comparative genomic analysis of Ambrosia Fusariam Clade fungi.</title>
        <authorList>
            <person name="Stajich J.E."/>
            <person name="Carrillo J."/>
            <person name="Kijimoto T."/>
            <person name="Eskalen A."/>
            <person name="O'Donnell K."/>
            <person name="Kasson M."/>
        </authorList>
    </citation>
    <scope>NUCLEOTIDE SEQUENCE [LARGE SCALE GENOMIC DNA]</scope>
    <source>
        <strain evidence="1 2">NRRL62579</strain>
    </source>
</reference>
<comment type="caution">
    <text evidence="1">The sequence shown here is derived from an EMBL/GenBank/DDBJ whole genome shotgun (WGS) entry which is preliminary data.</text>
</comment>
<dbReference type="Proteomes" id="UP000287144">
    <property type="component" value="Unassembled WGS sequence"/>
</dbReference>
<evidence type="ECO:0000313" key="2">
    <source>
        <dbReference type="Proteomes" id="UP000287144"/>
    </source>
</evidence>
<protein>
    <submittedName>
        <fullName evidence="1">Uncharacterized protein</fullName>
    </submittedName>
</protein>
<proteinExistence type="predicted"/>
<dbReference type="EMBL" id="NKCK01000048">
    <property type="protein sequence ID" value="RSM06077.1"/>
    <property type="molecule type" value="Genomic_DNA"/>
</dbReference>
<gene>
    <name evidence="1" type="ORF">CEP52_005928</name>
</gene>
<sequence length="86" mass="9125">MTTFASETPLNIYISTPHHFYISSGAKADRKLAANALSPSQGMTKEGLKLAARSDFRGCVLSDAVGLGKALAALTALLKLQKNMSR</sequence>
<name>A0A428TVJ3_9HYPO</name>
<organism evidence="1 2">
    <name type="scientific">Fusarium oligoseptatum</name>
    <dbReference type="NCBI Taxonomy" id="2604345"/>
    <lineage>
        <taxon>Eukaryota</taxon>
        <taxon>Fungi</taxon>
        <taxon>Dikarya</taxon>
        <taxon>Ascomycota</taxon>
        <taxon>Pezizomycotina</taxon>
        <taxon>Sordariomycetes</taxon>
        <taxon>Hypocreomycetidae</taxon>
        <taxon>Hypocreales</taxon>
        <taxon>Nectriaceae</taxon>
        <taxon>Fusarium</taxon>
        <taxon>Fusarium solani species complex</taxon>
    </lineage>
</organism>
<evidence type="ECO:0000313" key="1">
    <source>
        <dbReference type="EMBL" id="RSM06077.1"/>
    </source>
</evidence>
<keyword evidence="2" id="KW-1185">Reference proteome</keyword>
<dbReference type="AlphaFoldDB" id="A0A428TVJ3"/>
<accession>A0A428TVJ3</accession>